<reference evidence="2" key="1">
    <citation type="journal article" date="2023" name="Plant J.">
        <title>Genome sequences and population genomics provide insights into the demographic history, inbreeding, and mutation load of two 'living fossil' tree species of Dipteronia.</title>
        <authorList>
            <person name="Feng Y."/>
            <person name="Comes H.P."/>
            <person name="Chen J."/>
            <person name="Zhu S."/>
            <person name="Lu R."/>
            <person name="Zhang X."/>
            <person name="Li P."/>
            <person name="Qiu J."/>
            <person name="Olsen K.M."/>
            <person name="Qiu Y."/>
        </authorList>
    </citation>
    <scope>NUCLEOTIDE SEQUENCE</scope>
    <source>
        <strain evidence="2">KIB01</strain>
    </source>
</reference>
<dbReference type="GO" id="GO:0003676">
    <property type="term" value="F:nucleic acid binding"/>
    <property type="evidence" value="ECO:0007669"/>
    <property type="project" value="InterPro"/>
</dbReference>
<name>A0AAD9TD88_9ROSI</name>
<feature type="domain" description="RNase H type-1" evidence="1">
    <location>
        <begin position="2"/>
        <end position="67"/>
    </location>
</feature>
<dbReference type="PANTHER" id="PTHR47074:SF11">
    <property type="entry name" value="REVERSE TRANSCRIPTASE-LIKE PROTEIN"/>
    <property type="match status" value="1"/>
</dbReference>
<evidence type="ECO:0000313" key="2">
    <source>
        <dbReference type="EMBL" id="KAK2633821.1"/>
    </source>
</evidence>
<accession>A0AAD9TD88</accession>
<dbReference type="EMBL" id="JANJYI010000009">
    <property type="protein sequence ID" value="KAK2633821.1"/>
    <property type="molecule type" value="Genomic_DNA"/>
</dbReference>
<proteinExistence type="predicted"/>
<gene>
    <name evidence="2" type="ORF">Ddye_028613</name>
</gene>
<dbReference type="Proteomes" id="UP001280121">
    <property type="component" value="Unassembled WGS sequence"/>
</dbReference>
<dbReference type="PANTHER" id="PTHR47074">
    <property type="entry name" value="BNAC02G40300D PROTEIN"/>
    <property type="match status" value="1"/>
</dbReference>
<protein>
    <recommendedName>
        <fullName evidence="1">RNase H type-1 domain-containing protein</fullName>
    </recommendedName>
</protein>
<dbReference type="CDD" id="cd06222">
    <property type="entry name" value="RNase_H_like"/>
    <property type="match status" value="1"/>
</dbReference>
<keyword evidence="3" id="KW-1185">Reference proteome</keyword>
<dbReference type="InterPro" id="IPR002156">
    <property type="entry name" value="RNaseH_domain"/>
</dbReference>
<dbReference type="Pfam" id="PF13456">
    <property type="entry name" value="RVT_3"/>
    <property type="match status" value="1"/>
</dbReference>
<evidence type="ECO:0000259" key="1">
    <source>
        <dbReference type="Pfam" id="PF13456"/>
    </source>
</evidence>
<organism evidence="2 3">
    <name type="scientific">Dipteronia dyeriana</name>
    <dbReference type="NCBI Taxonomy" id="168575"/>
    <lineage>
        <taxon>Eukaryota</taxon>
        <taxon>Viridiplantae</taxon>
        <taxon>Streptophyta</taxon>
        <taxon>Embryophyta</taxon>
        <taxon>Tracheophyta</taxon>
        <taxon>Spermatophyta</taxon>
        <taxon>Magnoliopsida</taxon>
        <taxon>eudicotyledons</taxon>
        <taxon>Gunneridae</taxon>
        <taxon>Pentapetalae</taxon>
        <taxon>rosids</taxon>
        <taxon>malvids</taxon>
        <taxon>Sapindales</taxon>
        <taxon>Sapindaceae</taxon>
        <taxon>Hippocastanoideae</taxon>
        <taxon>Acereae</taxon>
        <taxon>Dipteronia</taxon>
    </lineage>
</organism>
<dbReference type="GO" id="GO:0004523">
    <property type="term" value="F:RNA-DNA hybrid ribonuclease activity"/>
    <property type="evidence" value="ECO:0007669"/>
    <property type="project" value="InterPro"/>
</dbReference>
<dbReference type="AlphaFoldDB" id="A0AAD9TD88"/>
<sequence length="97" mass="10617">MDSGLLPCEVESDAQAVVKLIHVDEPLLSDVGIIISDITHFLACHPECSVTFAPRSTNRAAHCLAKFGLTLVDSRFWMEEAPDWVAPVVLDDRPSSL</sequence>
<comment type="caution">
    <text evidence="2">The sequence shown here is derived from an EMBL/GenBank/DDBJ whole genome shotgun (WGS) entry which is preliminary data.</text>
</comment>
<dbReference type="InterPro" id="IPR052929">
    <property type="entry name" value="RNase_H-like_EbsB-rel"/>
</dbReference>
<evidence type="ECO:0000313" key="3">
    <source>
        <dbReference type="Proteomes" id="UP001280121"/>
    </source>
</evidence>
<dbReference type="InterPro" id="IPR044730">
    <property type="entry name" value="RNase_H-like_dom_plant"/>
</dbReference>